<dbReference type="AlphaFoldDB" id="B7K6L9"/>
<evidence type="ECO:0000256" key="1">
    <source>
        <dbReference type="SAM" id="MobiDB-lite"/>
    </source>
</evidence>
<dbReference type="HOGENOM" id="CLU_660080_0_0_3"/>
<keyword evidence="2" id="KW-1133">Transmembrane helix</keyword>
<dbReference type="RefSeq" id="WP_012593092.1">
    <property type="nucleotide sequence ID" value="NC_011723.1"/>
</dbReference>
<evidence type="ECO:0000256" key="2">
    <source>
        <dbReference type="SAM" id="Phobius"/>
    </source>
</evidence>
<dbReference type="Proteomes" id="UP000008204">
    <property type="component" value="Plasmid pP880102"/>
</dbReference>
<accession>B7K6L9</accession>
<feature type="compositionally biased region" description="Low complexity" evidence="1">
    <location>
        <begin position="108"/>
        <end position="128"/>
    </location>
</feature>
<feature type="compositionally biased region" description="Basic and acidic residues" evidence="1">
    <location>
        <begin position="25"/>
        <end position="42"/>
    </location>
</feature>
<keyword evidence="2" id="KW-0472">Membrane</keyword>
<keyword evidence="4" id="KW-1185">Reference proteome</keyword>
<name>B7K6L9_RIPO1</name>
<evidence type="ECO:0000313" key="4">
    <source>
        <dbReference type="Proteomes" id="UP000008204"/>
    </source>
</evidence>
<organism evidence="3 4">
    <name type="scientific">Rippkaea orientalis (strain PCC 8801 / RF-1)</name>
    <name type="common">Cyanothece sp. (strain PCC 8801)</name>
    <dbReference type="NCBI Taxonomy" id="41431"/>
    <lineage>
        <taxon>Bacteria</taxon>
        <taxon>Bacillati</taxon>
        <taxon>Cyanobacteriota</taxon>
        <taxon>Cyanophyceae</taxon>
        <taxon>Oscillatoriophycideae</taxon>
        <taxon>Chroococcales</taxon>
        <taxon>Aphanothecaceae</taxon>
        <taxon>Rippkaea</taxon>
        <taxon>Rippkaea orientalis</taxon>
    </lineage>
</organism>
<geneLocation type="plasmid" evidence="3 4">
    <name>pP880102</name>
</geneLocation>
<dbReference type="EMBL" id="CP001289">
    <property type="protein sequence ID" value="ACK68441.1"/>
    <property type="molecule type" value="Genomic_DNA"/>
</dbReference>
<keyword evidence="3" id="KW-0614">Plasmid</keyword>
<reference evidence="4" key="1">
    <citation type="journal article" date="2011" name="MBio">
        <title>Novel metabolic attributes of the genus Cyanothece, comprising a group of unicellular nitrogen-fixing Cyanobacteria.</title>
        <authorList>
            <person name="Bandyopadhyay A."/>
            <person name="Elvitigala T."/>
            <person name="Welsh E."/>
            <person name="Stockel J."/>
            <person name="Liberton M."/>
            <person name="Min H."/>
            <person name="Sherman L.A."/>
            <person name="Pakrasi H.B."/>
        </authorList>
    </citation>
    <scope>NUCLEOTIDE SEQUENCE [LARGE SCALE GENOMIC DNA]</scope>
    <source>
        <strain evidence="4">PCC 8801</strain>
        <plasmid evidence="4">pP880102</plasmid>
    </source>
</reference>
<protein>
    <submittedName>
        <fullName evidence="3">Uncharacterized protein</fullName>
    </submittedName>
</protein>
<keyword evidence="2" id="KW-0812">Transmembrane</keyword>
<feature type="transmembrane region" description="Helical" evidence="2">
    <location>
        <begin position="215"/>
        <end position="234"/>
    </location>
</feature>
<feature type="region of interest" description="Disordered" evidence="1">
    <location>
        <begin position="1"/>
        <end position="159"/>
    </location>
</feature>
<feature type="compositionally biased region" description="Low complexity" evidence="1">
    <location>
        <begin position="54"/>
        <end position="90"/>
    </location>
</feature>
<evidence type="ECO:0000313" key="3">
    <source>
        <dbReference type="EMBL" id="ACK68441.1"/>
    </source>
</evidence>
<proteinExistence type="predicted"/>
<sequence length="416" mass="46068">MTSSNKSTSQENQKKPTFVALIKKNKPDPPPESSSKPEEIIPKKTSSQSRGKKSTNSTTKSKSTTTSTSSKAPEKTTPQTNPKTTQSKTNIKAKRQSPSTSEPKIHSKSQSKTPSKTQSQLTSTTEKQGQGQRKPAHSKTQLKTQNQSPTSQPKNTPTDPIAQALLYKNEKKQRLDISDYKDLLSARDISLSITGLSSIAAGSALQALLAGSLMGIFSFPALLLLSTVLGKYALQFHRTALDVLREEEAERKIAQLLKDTYLDKGGEIYSILDDNPLMIPNPDEYEPDYLDIGLGLPSGQWLAISVKALKGKKDAVYIDQNTKTLRYRRARGIKQWGVHPLDELKRQIAWFQENTQIFPEPPLGIIVFMKPTKLKLFEGTALTVGETKILCLDNIYIVQEKDLLDFIDAVQSRGKV</sequence>
<feature type="compositionally biased region" description="Polar residues" evidence="1">
    <location>
        <begin position="1"/>
        <end position="11"/>
    </location>
</feature>
<feature type="compositionally biased region" description="Polar residues" evidence="1">
    <location>
        <begin position="138"/>
        <end position="158"/>
    </location>
</feature>
<gene>
    <name evidence="3" type="ordered locus">PCC8801_4532</name>
</gene>
<dbReference type="KEGG" id="cyp:PCC8801_4532"/>